<protein>
    <submittedName>
        <fullName evidence="2">ATP-binding protein</fullName>
    </submittedName>
</protein>
<keyword evidence="1" id="KW-1133">Transmembrane helix</keyword>
<evidence type="ECO:0000256" key="1">
    <source>
        <dbReference type="SAM" id="Phobius"/>
    </source>
</evidence>
<dbReference type="Proteomes" id="UP000295606">
    <property type="component" value="Unassembled WGS sequence"/>
</dbReference>
<evidence type="ECO:0000313" key="2">
    <source>
        <dbReference type="EMBL" id="TDG03889.1"/>
    </source>
</evidence>
<reference evidence="2 3" key="1">
    <citation type="submission" date="2019-03" db="EMBL/GenBank/DDBJ databases">
        <title>Paraburkholderia sp. isolated from native Mimosa gymnas in Guartela State Park, Brazil.</title>
        <authorList>
            <person name="Paulitsch F."/>
            <person name="Hungria M."/>
            <person name="Delamuta J.R.M."/>
            <person name="Ribeiro R.A."/>
            <person name="Dall'Agnol R."/>
            <person name="Silva J.S.B."/>
        </authorList>
    </citation>
    <scope>NUCLEOTIDE SEQUENCE [LARGE SCALE GENOMIC DNA]</scope>
    <source>
        <strain evidence="2 3">CNPSo 3008</strain>
    </source>
</reference>
<organism evidence="2 3">
    <name type="scientific">Paraburkholderia guartelaensis</name>
    <dbReference type="NCBI Taxonomy" id="2546446"/>
    <lineage>
        <taxon>Bacteria</taxon>
        <taxon>Pseudomonadati</taxon>
        <taxon>Pseudomonadota</taxon>
        <taxon>Betaproteobacteria</taxon>
        <taxon>Burkholderiales</taxon>
        <taxon>Burkholderiaceae</taxon>
        <taxon>Paraburkholderia</taxon>
    </lineage>
</organism>
<keyword evidence="2" id="KW-0067">ATP-binding</keyword>
<keyword evidence="2" id="KW-0547">Nucleotide-binding</keyword>
<dbReference type="GO" id="GO:0005524">
    <property type="term" value="F:ATP binding"/>
    <property type="evidence" value="ECO:0007669"/>
    <property type="project" value="UniProtKB-KW"/>
</dbReference>
<dbReference type="RefSeq" id="WP_133187496.1">
    <property type="nucleotide sequence ID" value="NZ_SMOD01000034.1"/>
</dbReference>
<dbReference type="Gene3D" id="3.40.50.300">
    <property type="entry name" value="P-loop containing nucleotide triphosphate hydrolases"/>
    <property type="match status" value="1"/>
</dbReference>
<gene>
    <name evidence="2" type="ORF">E1N52_32200</name>
</gene>
<proteinExistence type="predicted"/>
<dbReference type="Gene3D" id="1.25.40.10">
    <property type="entry name" value="Tetratricopeptide repeat domain"/>
    <property type="match status" value="1"/>
</dbReference>
<keyword evidence="1" id="KW-0472">Membrane</keyword>
<dbReference type="InterPro" id="IPR027417">
    <property type="entry name" value="P-loop_NTPase"/>
</dbReference>
<accession>A0A4R5L569</accession>
<dbReference type="OrthoDB" id="7390113at2"/>
<dbReference type="InterPro" id="IPR011990">
    <property type="entry name" value="TPR-like_helical_dom_sf"/>
</dbReference>
<dbReference type="SUPFAM" id="SSF52540">
    <property type="entry name" value="P-loop containing nucleoside triphosphate hydrolases"/>
    <property type="match status" value="1"/>
</dbReference>
<name>A0A4R5L569_9BURK</name>
<sequence>MSTLAGFELDVEKTLRERIEARRTARLGEFDDASLAWLVIVPLWTERLAASACFPVAQGNAQVVSQVDSTALADFLERAEAAGVCARETRAAESVAARRNAEAMMALWPRLSEADKRKRVDDLRECAQAMAPGALQKRVLREAQSYLSGAPQSSSAIASVATAIRTIFTADSAAPDPEATRRAAQLLEQQLSETAKTGSSVIESATVRLAAVSDPQGAQIVPAALDAISTIQDPKARVRAATVLQTGYADDATLERYIIKSASSIDVPEDRAQALLQAATPASGGPRLDIWNAALGALRDIAEPESRAAALLNVAPGLVPALRAQVNGLFDDAVSKVANPELRARMLASALAWLTREKAAKAVSNVIALAGAITEAGERASVLAAAARALAKIGKVDEALALANDHDDPVARAQILLETYASKPVVGLAEAMEPLNARERERVLCTLSPAAAQAAAKSDPALVFEVAREAAQRGRLVAAARIAALLTARRASPIFAYLVEELRRLPNHSDRLAAICEVGAYLPSNAALAIWPLARGVDAARGFWLSEPLREDVTAYLQSRRGPTFFDEAARTSARAILACAARGDDVPTATARWAAVAGAGGVVDAAAELTRQIRAAVESGNASAAMEILNVATPLAKVLGAGLEPALVMGRHAIQLTLRRAADERHLAHYYPRAEQIDAFRQLLAASDEQPWALHYLGAGGVGKTMLLRYIASQLAIVDGRRLPTTRVDFDHISPDYPVRRPGELLASLAEELRFYGGPDQEARYGEFVGRLNGVHASLASEPPPEDPLKNVMSVAFGDVLETFLTLLVNLPKPVVFMLDTCEELARLEPAGAMLPSVEATFRILERVHDRFPGLRVVFAGRRLLARAGDTHADGQPGWEALPDALSERNKMLPREKRYLQLLPVRGFTRSEASDFFTRVAKVVPGEERLTAILDKSPDVDTPIDIRWHFPRTPAPDDIERYNPFDISLYADWIKDVPELSSETISSGKTDPYVEMRILGRIKDESLLKMLPAAVLLRRFDIGMLEDLVGNAQERRRIFRELGGLEWIDYQHDVLQVDHNLLPRLVHYYEDTSRSAQLEFARRTVGPKLACVMSRRLDAPDPFADLTVANIDAALRLSDEISALDLWAKIDRAVTDLANWAWADSVCQYLMCEGNAAGKGRSPLGAAVRATYAAAALHGPHAQLRRSLWEEIQAEAARHPDLVGQRWLYLRATIALDQIDADLLARVKQFRDDEWRYRQLVAGLAARLDARVERDVPLFEIATFVRDPSLDPGLRAFMASLAARSPSILQDTEDEARQLIEKLSDRHTSRGYADWRVPASIKHRAWLLLLLRFGTRPGDTDEFEACARSALHALVSVDAERLLARVLLLQLRAGVPRVPDLDIDRIYDPGRRPVCKAHREAPLLFVSIARVLLASGDAEAAGRLLRTVLAKATAAADQDALDAVRRMTLRLKRVMREPDALSATADLIAIEQAASPSWHGWWATQSAHDPEESGQLAREAERSLPDALRRSDGTFDPHSILDALELDLMRRAQGRESDYAGPLLEYCTETACKEDPQLMLRLRALRGEINWMPSAQNTRYFAEMAFEQAELLALRLPDRAVSLFKYADYLYETVNDTFGHFRASVCSALNAIRLGERDEARKFMRRARRAYESCRLIDEALPEWDRLEASTEFDSPWFDWLLRVARLKAEFSTKGRAEQTERVESSAFQRYGTIAQFDLLSTTRARTVASDAHDHFRPLLFASSLTFAALLISAGVLATTKFEATGFVLVQLAGMALNIAILLFLVHVVLPRRVLASLRPQLLVQERPQPGGVFFDYRLARRTTLGKPGDFTYAGHVGFAPYANVAAAMRADLRGLLVPGPTMLVVDRKLASYPWEAALSIKTRRDIRDILLGTPTFVRPGEVLPQPVAGLTQWSTLGVALVCRPELEAPLASAWRIGKVFSATNPQLDASRVFHLVGVANMGSLRPAYTTWKEMVTSIAPESTVQGLRWDAGIVVIQEEPVERIRRLEVDRKRTGDARLLAVDMFNSGIHTIVFLPALPLALAEDITSAMSYRLDAARSPNLFQLFSLVALIQRMIRRFRPPPPREGSADLQAGLDSSEFRAALVELSFEVTLFTRSPKLAVENRYYGFKT</sequence>
<keyword evidence="1" id="KW-0812">Transmembrane</keyword>
<dbReference type="EMBL" id="SMOD01000034">
    <property type="protein sequence ID" value="TDG03889.1"/>
    <property type="molecule type" value="Genomic_DNA"/>
</dbReference>
<feature type="transmembrane region" description="Helical" evidence="1">
    <location>
        <begin position="1768"/>
        <end position="1791"/>
    </location>
</feature>
<evidence type="ECO:0000313" key="3">
    <source>
        <dbReference type="Proteomes" id="UP000295606"/>
    </source>
</evidence>
<comment type="caution">
    <text evidence="2">The sequence shown here is derived from an EMBL/GenBank/DDBJ whole genome shotgun (WGS) entry which is preliminary data.</text>
</comment>
<feature type="transmembrane region" description="Helical" evidence="1">
    <location>
        <begin position="1740"/>
        <end position="1761"/>
    </location>
</feature>